<keyword evidence="5 9" id="KW-0560">Oxidoreductase</keyword>
<protein>
    <submittedName>
        <fullName evidence="10">Isotrichodermin C-15 hydroxylase</fullName>
    </submittedName>
</protein>
<keyword evidence="7 9" id="KW-0503">Monooxygenase</keyword>
<evidence type="ECO:0000256" key="1">
    <source>
        <dbReference type="ARBA" id="ARBA00001971"/>
    </source>
</evidence>
<dbReference type="PRINTS" id="PR00463">
    <property type="entry name" value="EP450I"/>
</dbReference>
<dbReference type="Proteomes" id="UP000800035">
    <property type="component" value="Unassembled WGS sequence"/>
</dbReference>
<dbReference type="InterPro" id="IPR036396">
    <property type="entry name" value="Cyt_P450_sf"/>
</dbReference>
<reference evidence="10" key="1">
    <citation type="journal article" date="2020" name="Stud. Mycol.">
        <title>101 Dothideomycetes genomes: a test case for predicting lifestyles and emergence of pathogens.</title>
        <authorList>
            <person name="Haridas S."/>
            <person name="Albert R."/>
            <person name="Binder M."/>
            <person name="Bloem J."/>
            <person name="Labutti K."/>
            <person name="Salamov A."/>
            <person name="Andreopoulos B."/>
            <person name="Baker S."/>
            <person name="Barry K."/>
            <person name="Bills G."/>
            <person name="Bluhm B."/>
            <person name="Cannon C."/>
            <person name="Castanera R."/>
            <person name="Culley D."/>
            <person name="Daum C."/>
            <person name="Ezra D."/>
            <person name="Gonzalez J."/>
            <person name="Henrissat B."/>
            <person name="Kuo A."/>
            <person name="Liang C."/>
            <person name="Lipzen A."/>
            <person name="Lutzoni F."/>
            <person name="Magnuson J."/>
            <person name="Mondo S."/>
            <person name="Nolan M."/>
            <person name="Ohm R."/>
            <person name="Pangilinan J."/>
            <person name="Park H.-J."/>
            <person name="Ramirez L."/>
            <person name="Alfaro M."/>
            <person name="Sun H."/>
            <person name="Tritt A."/>
            <person name="Yoshinaga Y."/>
            <person name="Zwiers L.-H."/>
            <person name="Turgeon B."/>
            <person name="Goodwin S."/>
            <person name="Spatafora J."/>
            <person name="Crous P."/>
            <person name="Grigoriev I."/>
        </authorList>
    </citation>
    <scope>NUCLEOTIDE SEQUENCE</scope>
    <source>
        <strain evidence="10">CBS 675.92</strain>
    </source>
</reference>
<evidence type="ECO:0000256" key="4">
    <source>
        <dbReference type="ARBA" id="ARBA00022723"/>
    </source>
</evidence>
<dbReference type="PANTHER" id="PTHR24305:SF29">
    <property type="entry name" value="BENZOATE-PARA-HYDROXYLASE"/>
    <property type="match status" value="1"/>
</dbReference>
<comment type="similarity">
    <text evidence="2 9">Belongs to the cytochrome P450 family.</text>
</comment>
<sequence length="492" mass="56176">MFGLDNIAMADLIILNIWNWTYNLFFHPLVSYPGPLHWAASRIPHEFSLVQGRIKPDLAKLHAKYGDIVRVTPTTLSYIHPNAWEDIYLRKAGQSILSKDMKRFSEDMRINGAQESLTADEPTHSRLRRVMAHGFSEKALRDQEPLIQSLVDLFIAQLLKKINDTSVRGKVDISAWSNWAIFDIIGELGFGEGFGCLEQGSYHPWVALIFNSVKGATILGSTKQFPWLYSFFQKLIDVFFLETLKAHQGLAIEKVDRRLALKTNRKDIVGTIMAQEGSVKEMSRDEMYANLNLLIMAGSETSAAAISGCIYHLCRNPDVHRTLLAEIRQFPREEDITFEATSQIKYLDAFIHESMRKYPSQPISTPRVSPPEGCVIAGRFVPPGTSVGIYQSVAYNSPRNFRDAAIFDPTRWLGNPKYKDDRKEIFKPFSIGHRNCIGKQLAYSEIRVIVSRLIWNFDIILCDESKSWTDQLAYWIWARPPLMVQLTERKSP</sequence>
<dbReference type="Pfam" id="PF00067">
    <property type="entry name" value="p450"/>
    <property type="match status" value="1"/>
</dbReference>
<evidence type="ECO:0000256" key="5">
    <source>
        <dbReference type="ARBA" id="ARBA00023002"/>
    </source>
</evidence>
<evidence type="ECO:0000256" key="6">
    <source>
        <dbReference type="ARBA" id="ARBA00023004"/>
    </source>
</evidence>
<evidence type="ECO:0000256" key="2">
    <source>
        <dbReference type="ARBA" id="ARBA00010617"/>
    </source>
</evidence>
<evidence type="ECO:0000313" key="10">
    <source>
        <dbReference type="EMBL" id="KAF1963159.1"/>
    </source>
</evidence>
<dbReference type="PANTHER" id="PTHR24305">
    <property type="entry name" value="CYTOCHROME P450"/>
    <property type="match status" value="1"/>
</dbReference>
<dbReference type="InterPro" id="IPR002401">
    <property type="entry name" value="Cyt_P450_E_grp-I"/>
</dbReference>
<dbReference type="InterPro" id="IPR001128">
    <property type="entry name" value="Cyt_P450"/>
</dbReference>
<dbReference type="Gene3D" id="1.10.630.10">
    <property type="entry name" value="Cytochrome P450"/>
    <property type="match status" value="1"/>
</dbReference>
<evidence type="ECO:0000256" key="7">
    <source>
        <dbReference type="ARBA" id="ARBA00023033"/>
    </source>
</evidence>
<keyword evidence="11" id="KW-1185">Reference proteome</keyword>
<feature type="binding site" description="axial binding residue" evidence="8">
    <location>
        <position position="436"/>
    </location>
    <ligand>
        <name>heme</name>
        <dbReference type="ChEBI" id="CHEBI:30413"/>
    </ligand>
    <ligandPart>
        <name>Fe</name>
        <dbReference type="ChEBI" id="CHEBI:18248"/>
    </ligandPart>
</feature>
<dbReference type="InterPro" id="IPR017972">
    <property type="entry name" value="Cyt_P450_CS"/>
</dbReference>
<dbReference type="PRINTS" id="PR00385">
    <property type="entry name" value="P450"/>
</dbReference>
<proteinExistence type="inferred from homology"/>
<accession>A0A6A5UGT7</accession>
<gene>
    <name evidence="10" type="ORF">CC80DRAFT_588619</name>
</gene>
<dbReference type="InterPro" id="IPR050121">
    <property type="entry name" value="Cytochrome_P450_monoxygenase"/>
</dbReference>
<dbReference type="AlphaFoldDB" id="A0A6A5UGT7"/>
<evidence type="ECO:0000256" key="3">
    <source>
        <dbReference type="ARBA" id="ARBA00022617"/>
    </source>
</evidence>
<organism evidence="10 11">
    <name type="scientific">Byssothecium circinans</name>
    <dbReference type="NCBI Taxonomy" id="147558"/>
    <lineage>
        <taxon>Eukaryota</taxon>
        <taxon>Fungi</taxon>
        <taxon>Dikarya</taxon>
        <taxon>Ascomycota</taxon>
        <taxon>Pezizomycotina</taxon>
        <taxon>Dothideomycetes</taxon>
        <taxon>Pleosporomycetidae</taxon>
        <taxon>Pleosporales</taxon>
        <taxon>Massarineae</taxon>
        <taxon>Massarinaceae</taxon>
        <taxon>Byssothecium</taxon>
    </lineage>
</organism>
<dbReference type="GO" id="GO:0004497">
    <property type="term" value="F:monooxygenase activity"/>
    <property type="evidence" value="ECO:0007669"/>
    <property type="project" value="UniProtKB-KW"/>
</dbReference>
<comment type="cofactor">
    <cofactor evidence="1 8">
        <name>heme</name>
        <dbReference type="ChEBI" id="CHEBI:30413"/>
    </cofactor>
</comment>
<dbReference type="GO" id="GO:0005506">
    <property type="term" value="F:iron ion binding"/>
    <property type="evidence" value="ECO:0007669"/>
    <property type="project" value="InterPro"/>
</dbReference>
<dbReference type="EMBL" id="ML976978">
    <property type="protein sequence ID" value="KAF1963159.1"/>
    <property type="molecule type" value="Genomic_DNA"/>
</dbReference>
<name>A0A6A5UGT7_9PLEO</name>
<dbReference type="SUPFAM" id="SSF48264">
    <property type="entry name" value="Cytochrome P450"/>
    <property type="match status" value="1"/>
</dbReference>
<dbReference type="CDD" id="cd11058">
    <property type="entry name" value="CYP60B-like"/>
    <property type="match status" value="1"/>
</dbReference>
<evidence type="ECO:0000256" key="9">
    <source>
        <dbReference type="RuleBase" id="RU000461"/>
    </source>
</evidence>
<dbReference type="PROSITE" id="PS00086">
    <property type="entry name" value="CYTOCHROME_P450"/>
    <property type="match status" value="1"/>
</dbReference>
<keyword evidence="6 8" id="KW-0408">Iron</keyword>
<keyword evidence="4 8" id="KW-0479">Metal-binding</keyword>
<keyword evidence="3 8" id="KW-0349">Heme</keyword>
<dbReference type="OrthoDB" id="1470350at2759"/>
<evidence type="ECO:0000256" key="8">
    <source>
        <dbReference type="PIRSR" id="PIRSR602401-1"/>
    </source>
</evidence>
<evidence type="ECO:0000313" key="11">
    <source>
        <dbReference type="Proteomes" id="UP000800035"/>
    </source>
</evidence>
<dbReference type="GO" id="GO:0020037">
    <property type="term" value="F:heme binding"/>
    <property type="evidence" value="ECO:0007669"/>
    <property type="project" value="InterPro"/>
</dbReference>
<dbReference type="GO" id="GO:0016705">
    <property type="term" value="F:oxidoreductase activity, acting on paired donors, with incorporation or reduction of molecular oxygen"/>
    <property type="evidence" value="ECO:0007669"/>
    <property type="project" value="InterPro"/>
</dbReference>